<dbReference type="GO" id="GO:0016787">
    <property type="term" value="F:hydrolase activity"/>
    <property type="evidence" value="ECO:0007669"/>
    <property type="project" value="UniProtKB-KW"/>
</dbReference>
<keyword evidence="14 16" id="KW-0238">DNA-binding</keyword>
<keyword evidence="7" id="KW-0540">Nuclease</keyword>
<dbReference type="PANTHER" id="PTHR10848:SF0">
    <property type="entry name" value="MEIOTIC RECOMBINATION PROTEIN SPO11"/>
    <property type="match status" value="1"/>
</dbReference>
<keyword evidence="6" id="KW-0548">Nucleotidyltransferase</keyword>
<dbReference type="SUPFAM" id="SSF56726">
    <property type="entry name" value="DNA topoisomerase IV, alpha subunit"/>
    <property type="match status" value="1"/>
</dbReference>
<evidence type="ECO:0000259" key="21">
    <source>
        <dbReference type="Pfam" id="PF21180"/>
    </source>
</evidence>
<keyword evidence="8" id="KW-0479">Metal-binding</keyword>
<evidence type="ECO:0000256" key="6">
    <source>
        <dbReference type="ARBA" id="ARBA00022695"/>
    </source>
</evidence>
<dbReference type="GO" id="GO:0003964">
    <property type="term" value="F:RNA-directed DNA polymerase activity"/>
    <property type="evidence" value="ECO:0007669"/>
    <property type="project" value="UniProtKB-KW"/>
</dbReference>
<feature type="region of interest" description="Disordered" evidence="18">
    <location>
        <begin position="1007"/>
        <end position="1071"/>
    </location>
</feature>
<evidence type="ECO:0000259" key="19">
    <source>
        <dbReference type="Pfam" id="PF04406"/>
    </source>
</evidence>
<feature type="compositionally biased region" description="Polar residues" evidence="18">
    <location>
        <begin position="788"/>
        <end position="799"/>
    </location>
</feature>
<dbReference type="GO" id="GO:0046872">
    <property type="term" value="F:metal ion binding"/>
    <property type="evidence" value="ECO:0007669"/>
    <property type="project" value="UniProtKB-KW"/>
</dbReference>
<dbReference type="Pfam" id="PF04406">
    <property type="entry name" value="TP6A_N"/>
    <property type="match status" value="1"/>
</dbReference>
<feature type="domain" description="Reverse transcriptase RNase H-like" evidence="20">
    <location>
        <begin position="1625"/>
        <end position="1707"/>
    </location>
</feature>
<dbReference type="InterPro" id="IPR041373">
    <property type="entry name" value="RT_RNaseH"/>
</dbReference>
<keyword evidence="10" id="KW-0378">Hydrolase</keyword>
<dbReference type="GO" id="GO:0004519">
    <property type="term" value="F:endonuclease activity"/>
    <property type="evidence" value="ECO:0007669"/>
    <property type="project" value="UniProtKB-KW"/>
</dbReference>
<evidence type="ECO:0000256" key="17">
    <source>
        <dbReference type="SAM" id="Coils"/>
    </source>
</evidence>
<evidence type="ECO:0000259" key="20">
    <source>
        <dbReference type="Pfam" id="PF17917"/>
    </source>
</evidence>
<evidence type="ECO:0000256" key="16">
    <source>
        <dbReference type="PROSITE-ProRule" id="PRU01385"/>
    </source>
</evidence>
<feature type="region of interest" description="Disordered" evidence="18">
    <location>
        <begin position="395"/>
        <end position="509"/>
    </location>
</feature>
<keyword evidence="15 16" id="KW-0413">Isomerase</keyword>
<evidence type="ECO:0000256" key="11">
    <source>
        <dbReference type="ARBA" id="ARBA00022842"/>
    </source>
</evidence>
<feature type="compositionally biased region" description="Polar residues" evidence="18">
    <location>
        <begin position="1054"/>
        <end position="1068"/>
    </location>
</feature>
<dbReference type="CDD" id="cd00223">
    <property type="entry name" value="TOPRIM_TopoIIB_SPO"/>
    <property type="match status" value="1"/>
</dbReference>
<evidence type="ECO:0000313" key="22">
    <source>
        <dbReference type="EMBL" id="GBG75250.1"/>
    </source>
</evidence>
<proteinExistence type="inferred from homology"/>
<keyword evidence="9" id="KW-0255">Endonuclease</keyword>
<dbReference type="GO" id="GO:0005524">
    <property type="term" value="F:ATP binding"/>
    <property type="evidence" value="ECO:0007669"/>
    <property type="project" value="InterPro"/>
</dbReference>
<comment type="catalytic activity">
    <reaction evidence="1 16">
        <text>ATP-dependent breakage, passage and rejoining of double-stranded DNA.</text>
        <dbReference type="EC" id="5.6.2.2"/>
    </reaction>
</comment>
<dbReference type="PRINTS" id="PR01550">
    <property type="entry name" value="TOP6AFAMILY"/>
</dbReference>
<keyword evidence="17" id="KW-0175">Coiled coil</keyword>
<organism evidence="22 23">
    <name type="scientific">Chara braunii</name>
    <name type="common">Braun's stonewort</name>
    <dbReference type="NCBI Taxonomy" id="69332"/>
    <lineage>
        <taxon>Eukaryota</taxon>
        <taxon>Viridiplantae</taxon>
        <taxon>Streptophyta</taxon>
        <taxon>Charophyceae</taxon>
        <taxon>Charales</taxon>
        <taxon>Characeae</taxon>
        <taxon>Chara</taxon>
    </lineage>
</organism>
<dbReference type="Proteomes" id="UP000265515">
    <property type="component" value="Unassembled WGS sequence"/>
</dbReference>
<keyword evidence="5" id="KW-0808">Transferase</keyword>
<reference evidence="22 23" key="1">
    <citation type="journal article" date="2018" name="Cell">
        <title>The Chara Genome: Secondary Complexity and Implications for Plant Terrestrialization.</title>
        <authorList>
            <person name="Nishiyama T."/>
            <person name="Sakayama H."/>
            <person name="Vries J.D."/>
            <person name="Buschmann H."/>
            <person name="Saint-Marcoux D."/>
            <person name="Ullrich K.K."/>
            <person name="Haas F.B."/>
            <person name="Vanderstraeten L."/>
            <person name="Becker D."/>
            <person name="Lang D."/>
            <person name="Vosolsobe S."/>
            <person name="Rombauts S."/>
            <person name="Wilhelmsson P.K.I."/>
            <person name="Janitza P."/>
            <person name="Kern R."/>
            <person name="Heyl A."/>
            <person name="Rumpler F."/>
            <person name="Villalobos L.I.A.C."/>
            <person name="Clay J.M."/>
            <person name="Skokan R."/>
            <person name="Toyoda A."/>
            <person name="Suzuki Y."/>
            <person name="Kagoshima H."/>
            <person name="Schijlen E."/>
            <person name="Tajeshwar N."/>
            <person name="Catarino B."/>
            <person name="Hetherington A.J."/>
            <person name="Saltykova A."/>
            <person name="Bonnot C."/>
            <person name="Breuninger H."/>
            <person name="Symeonidi A."/>
            <person name="Radhakrishnan G.V."/>
            <person name="Van Nieuwerburgh F."/>
            <person name="Deforce D."/>
            <person name="Chang C."/>
            <person name="Karol K.G."/>
            <person name="Hedrich R."/>
            <person name="Ulvskov P."/>
            <person name="Glockner G."/>
            <person name="Delwiche C.F."/>
            <person name="Petrasek J."/>
            <person name="Van de Peer Y."/>
            <person name="Friml J."/>
            <person name="Beilby M."/>
            <person name="Dolan L."/>
            <person name="Kohara Y."/>
            <person name="Sugano S."/>
            <person name="Fujiyama A."/>
            <person name="Delaux P.-M."/>
            <person name="Quint M."/>
            <person name="TheiBen G."/>
            <person name="Hagemann M."/>
            <person name="Harholt J."/>
            <person name="Dunand C."/>
            <person name="Zachgo S."/>
            <person name="Langdale J."/>
            <person name="Maumus F."/>
            <person name="Straeten D.V.D."/>
            <person name="Gould S.B."/>
            <person name="Rensing S.A."/>
        </authorList>
    </citation>
    <scope>NUCLEOTIDE SEQUENCE [LARGE SCALE GENOMIC DNA]</scope>
    <source>
        <strain evidence="22 23">S276</strain>
    </source>
</reference>
<evidence type="ECO:0000256" key="8">
    <source>
        <dbReference type="ARBA" id="ARBA00022723"/>
    </source>
</evidence>
<evidence type="ECO:0000256" key="3">
    <source>
        <dbReference type="ARBA" id="ARBA00006559"/>
    </source>
</evidence>
<evidence type="ECO:0000256" key="18">
    <source>
        <dbReference type="SAM" id="MobiDB-lite"/>
    </source>
</evidence>
<dbReference type="GO" id="GO:0042138">
    <property type="term" value="P:meiotic DNA double-strand break formation"/>
    <property type="evidence" value="ECO:0007669"/>
    <property type="project" value="TreeGrafter"/>
</dbReference>
<dbReference type="Gene3D" id="3.40.1360.10">
    <property type="match status" value="1"/>
</dbReference>
<feature type="region of interest" description="Disordered" evidence="18">
    <location>
        <begin position="546"/>
        <end position="568"/>
    </location>
</feature>
<dbReference type="InterPro" id="IPR002815">
    <property type="entry name" value="Spo11/TopoVI_A"/>
</dbReference>
<feature type="compositionally biased region" description="Polar residues" evidence="18">
    <location>
        <begin position="658"/>
        <end position="677"/>
    </location>
</feature>
<dbReference type="SUPFAM" id="SSF56672">
    <property type="entry name" value="DNA/RNA polymerases"/>
    <property type="match status" value="1"/>
</dbReference>
<sequence>MADTGMAPWRGREKEQDIEGSVSGHSVRELLPEEEYIIADVANPTEVLCRIHELVKSFLIEIAKPEPSISVLNMVHRSAKNAVLQSGRGSSGHVEERVLLLSNLQKRSLLGSKGQGINAFVRVWKVLEMVSQLLESGKQSTQRDLFYRLVSEAPSYFENQTDANSAIQDCVALLRCSRQSLGIIAASRGAVIGRLWIKEKPDGNWIDCTKVSSEGKVIAGNIESLNNWKLHTDAHYIFVLEKDAIFQRLAEDRLFMTLPSILITAKGFPDLATRAFLKRLSTDFPHLPILALVDWNPAGFAIICTYKYGSTSMGLESPRYACDVKWLGLRAADVEHLPDDAFQSLSEREHRMLINMLDSPNVRKRESYASELQKMKDGNRRAEIEALFTKVGMASHSDVQSVLTEEETRDGGGTSSDMEDGTNSSAKPCRKEGEDSEAAGTTWIEAVRGEEDTSRTYDVSARGYNDDDDDDDEHGTLSSNPSFCLSESGKGSELPPPPRTGTQDSAGESVDSSHCVLIDQGWLDLGLDDALLLRAPVNISRLKEIADSSESPFWPQTPPATDPQTEGLLGRDPCQQLEVEHQRGKVKLAEDEEEEEEGGEELIGTESRKRAVDAREAVRHLLQLRPSPSSYDDGNDGDDDKDSDGDGVRITDRIGQSGMDTSNRSQDSADVTRRATQLNLPSDTFSLQDVRTDRLSIPDMPVDHVRLTDNREKAEQLVKQGRGTKHSIPRLNLDGLLMSIGRRAQQGTTTREQVTLRGGASRVRVRVRGALRASGRMDCRTGRLKGRPQSSSGGDHNTSAARREVAPPARVPRAREARMPNVEGRAVSLSLIGDYNPKARDMEEQKGMYKDGDNPRSVVEEVLEHMATAAEKYAERGRRGSQPPVRDDDCEGVLPIRCGGDVDEIFPSKKKVTEGDFLSPTQVVHVRTSEGPKYDQDLVRVKASLGSAQELVHTVSTPGQLPVGSMCQHENKDEDKYKNEDVYDSTNVVRLTVDEAISDLAQEIGKSNRESQVSLHDRRSSILPVRGGGRRGTLSKKRRMERDPSSPRGRPWMSGSSGIRTPARSLSGSVDDLVKKYPAQVQRPLRQLTDMRGGYAKSLDRPVKAYHDGNEAEMPSKWYDLEDSSMGQDFLISAAASGAKIPAMEFTSPLMRDHTGISISSTIIGKDAKVSDQVSGIQENRKYQMRDADFIVSQRQPRSDLQLSDSRALESIPQATITEYTQTLKDSKSSDHTVSASLAARDIGNQQGSLDADVDENRRLGKGPFLNVKEAQRPVREGVLRPVADVTGNRIFYDSGEMAREGNDQATGMTAALWHQRRMNLAVVELDFQRKELEKKLLEEQAVKRESLTAGEMNKLKNDLKDEMESFKRVIFDDVRKAIHNKHSLHATRESSTGPLVQDETKKIAARAWEWKKNMALVELQQRSKELELKLKEVQAGQGTPEKGSMDKSKEVLQLKKELIEEIRKAIAKATDSGSRWASIGSGHSHAAHAVSVSPATASKWQWQRSKAVLELEQRNTELSKHLDQAKLQLVEMEKERAKDKEKIQLGAQKEQELEECLAKVSRMKEKMKDFATKALKESQLRSVLMATSCMGGDAMSFAISLQKEAGCSSMVEYSQQTRIEDFLKAQDDGHGYRPVEFMSCRLPTEKVAASTYERELYALREALNHWRHYLRGRHFKVYSDHETLRWLKTQARMTPKLTRWAAEIDMFDFELKPVK</sequence>
<evidence type="ECO:0000256" key="5">
    <source>
        <dbReference type="ARBA" id="ARBA00022679"/>
    </source>
</evidence>
<evidence type="ECO:0000256" key="10">
    <source>
        <dbReference type="ARBA" id="ARBA00022801"/>
    </source>
</evidence>
<dbReference type="Pfam" id="PF17917">
    <property type="entry name" value="RT_RNaseH"/>
    <property type="match status" value="1"/>
</dbReference>
<dbReference type="GO" id="GO:0003677">
    <property type="term" value="F:DNA binding"/>
    <property type="evidence" value="ECO:0007669"/>
    <property type="project" value="UniProtKB-UniRule"/>
</dbReference>
<dbReference type="PROSITE" id="PS52041">
    <property type="entry name" value="TOPO_IIB"/>
    <property type="match status" value="1"/>
</dbReference>
<evidence type="ECO:0000256" key="15">
    <source>
        <dbReference type="ARBA" id="ARBA00023235"/>
    </source>
</evidence>
<feature type="compositionally biased region" description="Acidic residues" evidence="18">
    <location>
        <begin position="590"/>
        <end position="600"/>
    </location>
</feature>
<feature type="active site" description="O-(5'-phospho-DNA)-tyrosine intermediate" evidence="16">
    <location>
        <position position="147"/>
    </location>
</feature>
<feature type="coiled-coil region" evidence="17">
    <location>
        <begin position="1417"/>
        <end position="1473"/>
    </location>
</feature>
<feature type="region of interest" description="Disordered" evidence="18">
    <location>
        <begin position="622"/>
        <end position="677"/>
    </location>
</feature>
<evidence type="ECO:0000256" key="9">
    <source>
        <dbReference type="ARBA" id="ARBA00022759"/>
    </source>
</evidence>
<dbReference type="Pfam" id="PF21180">
    <property type="entry name" value="TOP6A-Spo11_Toprim"/>
    <property type="match status" value="1"/>
</dbReference>
<evidence type="ECO:0000256" key="13">
    <source>
        <dbReference type="ARBA" id="ARBA00023029"/>
    </source>
</evidence>
<feature type="non-terminal residue" evidence="22">
    <location>
        <position position="1716"/>
    </location>
</feature>
<evidence type="ECO:0000256" key="14">
    <source>
        <dbReference type="ARBA" id="ARBA00023125"/>
    </source>
</evidence>
<comment type="cofactor">
    <cofactor evidence="2">
        <name>Mg(2+)</name>
        <dbReference type="ChEBI" id="CHEBI:18420"/>
    </cofactor>
</comment>
<keyword evidence="11" id="KW-0460">Magnesium</keyword>
<dbReference type="InterPro" id="IPR034136">
    <property type="entry name" value="TOPRIM_Topo6A/Spo11"/>
</dbReference>
<dbReference type="Gramene" id="GBG75250">
    <property type="protein sequence ID" value="GBG75250"/>
    <property type="gene ID" value="CBR_g19885"/>
</dbReference>
<dbReference type="CDD" id="cd09274">
    <property type="entry name" value="RNase_HI_RT_Ty3"/>
    <property type="match status" value="1"/>
</dbReference>
<evidence type="ECO:0000256" key="1">
    <source>
        <dbReference type="ARBA" id="ARBA00000185"/>
    </source>
</evidence>
<keyword evidence="13 16" id="KW-0799">Topoisomerase</keyword>
<dbReference type="PANTHER" id="PTHR10848">
    <property type="entry name" value="MEIOTIC RECOMBINATION PROTEIN SPO11"/>
    <property type="match status" value="1"/>
</dbReference>
<feature type="compositionally biased region" description="Polar residues" evidence="18">
    <location>
        <begin position="476"/>
        <end position="485"/>
    </location>
</feature>
<evidence type="ECO:0000256" key="7">
    <source>
        <dbReference type="ARBA" id="ARBA00022722"/>
    </source>
</evidence>
<comment type="caution">
    <text evidence="22">The sequence shown here is derived from an EMBL/GenBank/DDBJ whole genome shotgun (WGS) entry which is preliminary data.</text>
</comment>
<feature type="region of interest" description="Disordered" evidence="18">
    <location>
        <begin position="1"/>
        <end position="24"/>
    </location>
</feature>
<keyword evidence="23" id="KW-1185">Reference proteome</keyword>
<dbReference type="Gene3D" id="1.10.10.10">
    <property type="entry name" value="Winged helix-like DNA-binding domain superfamily/Winged helix DNA-binding domain"/>
    <property type="match status" value="1"/>
</dbReference>
<feature type="compositionally biased region" description="Acidic residues" evidence="18">
    <location>
        <begin position="633"/>
        <end position="643"/>
    </location>
</feature>
<feature type="region of interest" description="Disordered" evidence="18">
    <location>
        <begin position="582"/>
        <end position="610"/>
    </location>
</feature>
<keyword evidence="12" id="KW-0695">RNA-directed DNA polymerase</keyword>
<dbReference type="EMBL" id="BFEA01000220">
    <property type="protein sequence ID" value="GBG75250.1"/>
    <property type="molecule type" value="Genomic_DNA"/>
</dbReference>
<dbReference type="GO" id="GO:0003918">
    <property type="term" value="F:DNA topoisomerase type II (double strand cut, ATP-hydrolyzing) activity"/>
    <property type="evidence" value="ECO:0007669"/>
    <property type="project" value="UniProtKB-UniRule"/>
</dbReference>
<dbReference type="GO" id="GO:0000706">
    <property type="term" value="P:meiotic DNA double-strand break processing"/>
    <property type="evidence" value="ECO:0007669"/>
    <property type="project" value="TreeGrafter"/>
</dbReference>
<accession>A0A388KYW3</accession>
<name>A0A388KYW3_CHABU</name>
<dbReference type="EC" id="5.6.2.2" evidence="4"/>
<dbReference type="GO" id="GO:0000228">
    <property type="term" value="C:nuclear chromosome"/>
    <property type="evidence" value="ECO:0007669"/>
    <property type="project" value="TreeGrafter"/>
</dbReference>
<evidence type="ECO:0000313" key="23">
    <source>
        <dbReference type="Proteomes" id="UP000265515"/>
    </source>
</evidence>
<feature type="domain" description="Spo11/DNA topoisomerase VI subunit A N-terminal" evidence="19">
    <location>
        <begin position="120"/>
        <end position="183"/>
    </location>
</feature>
<dbReference type="GO" id="GO:0007131">
    <property type="term" value="P:reciprocal meiotic recombination"/>
    <property type="evidence" value="ECO:0007669"/>
    <property type="project" value="TreeGrafter"/>
</dbReference>
<feature type="compositionally biased region" description="Polar residues" evidence="18">
    <location>
        <begin position="500"/>
        <end position="509"/>
    </location>
</feature>
<dbReference type="InterPro" id="IPR043502">
    <property type="entry name" value="DNA/RNA_pol_sf"/>
</dbReference>
<evidence type="ECO:0000256" key="4">
    <source>
        <dbReference type="ARBA" id="ARBA00012895"/>
    </source>
</evidence>
<evidence type="ECO:0000256" key="12">
    <source>
        <dbReference type="ARBA" id="ARBA00022918"/>
    </source>
</evidence>
<dbReference type="InterPro" id="IPR036388">
    <property type="entry name" value="WH-like_DNA-bd_sf"/>
</dbReference>
<protein>
    <recommendedName>
        <fullName evidence="4">DNA topoisomerase (ATP-hydrolyzing)</fullName>
        <ecNumber evidence="4">5.6.2.2</ecNumber>
    </recommendedName>
</protein>
<evidence type="ECO:0000256" key="2">
    <source>
        <dbReference type="ARBA" id="ARBA00001946"/>
    </source>
</evidence>
<feature type="region of interest" description="Disordered" evidence="18">
    <location>
        <begin position="780"/>
        <end position="816"/>
    </location>
</feature>
<feature type="domain" description="Topoisomerase 6 subunit A/Spo11 TOPRIM" evidence="21">
    <location>
        <begin position="236"/>
        <end position="389"/>
    </location>
</feature>
<dbReference type="InterPro" id="IPR013049">
    <property type="entry name" value="Spo11/TopoVI_A_N"/>
</dbReference>
<dbReference type="InterPro" id="IPR036078">
    <property type="entry name" value="Spo11/TopoVI_A_sf"/>
</dbReference>
<comment type="similarity">
    <text evidence="3 16">Belongs to the TOP6A family.</text>
</comment>
<feature type="coiled-coil region" evidence="17">
    <location>
        <begin position="1509"/>
        <end position="1567"/>
    </location>
</feature>
<dbReference type="OrthoDB" id="5377392at2759"/>
<gene>
    <name evidence="22" type="ORF">CBR_g19885</name>
</gene>